<evidence type="ECO:0000313" key="10">
    <source>
        <dbReference type="EMBL" id="SVB52291.1"/>
    </source>
</evidence>
<dbReference type="PROSITE" id="PS51379">
    <property type="entry name" value="4FE4S_FER_2"/>
    <property type="match status" value="1"/>
</dbReference>
<dbReference type="InterPro" id="IPR017896">
    <property type="entry name" value="4Fe4S_Fe-S-bd"/>
</dbReference>
<sequence length="244" mass="28077">RDYHKLIRQRLKKLANKIHEHYNDFGYRCFVDSAPVLEKALARNAGLGWIGKHSNLINPQAGSWFFLGEIYTNLPLEIDTPFKENHCGTCNACIDICPTNAIVGEMEIDARRCISYLTIELRGRIPEEFRKMIGNRVYGCDDCQLICPWNKFSKNSDEDDFRIRHGLDTANLVDLFSWTEVEFQERTKGSAIKRIGYECWLRNIAVGLGNAPTSKKVINTLKKRQDNSSALVSEHIEWALRQHC</sequence>
<dbReference type="NCBIfam" id="TIGR00276">
    <property type="entry name" value="tRNA epoxyqueuosine(34) reductase QueG"/>
    <property type="match status" value="1"/>
</dbReference>
<feature type="non-terminal residue" evidence="10">
    <location>
        <position position="1"/>
    </location>
</feature>
<keyword evidence="5" id="KW-0671">Queuosine biosynthesis</keyword>
<dbReference type="Pfam" id="PF08331">
    <property type="entry name" value="QueG_DUF1730"/>
    <property type="match status" value="1"/>
</dbReference>
<dbReference type="Pfam" id="PF13484">
    <property type="entry name" value="Fer4_16"/>
    <property type="match status" value="1"/>
</dbReference>
<dbReference type="GO" id="GO:0008616">
    <property type="term" value="P:tRNA queuosine(34) biosynthetic process"/>
    <property type="evidence" value="ECO:0007669"/>
    <property type="project" value="UniProtKB-KW"/>
</dbReference>
<evidence type="ECO:0000256" key="6">
    <source>
        <dbReference type="ARBA" id="ARBA00023002"/>
    </source>
</evidence>
<evidence type="ECO:0000256" key="7">
    <source>
        <dbReference type="ARBA" id="ARBA00023004"/>
    </source>
</evidence>
<protein>
    <recommendedName>
        <fullName evidence="9">4Fe-4S ferredoxin-type domain-containing protein</fullName>
    </recommendedName>
</protein>
<dbReference type="InterPro" id="IPR013542">
    <property type="entry name" value="QueG_DUF1730"/>
</dbReference>
<evidence type="ECO:0000256" key="3">
    <source>
        <dbReference type="ARBA" id="ARBA00022694"/>
    </source>
</evidence>
<dbReference type="GO" id="GO:0052693">
    <property type="term" value="F:epoxyqueuosine reductase activity"/>
    <property type="evidence" value="ECO:0007669"/>
    <property type="project" value="TreeGrafter"/>
</dbReference>
<accession>A0A382EQL5</accession>
<keyword evidence="3" id="KW-0819">tRNA processing</keyword>
<organism evidence="10">
    <name type="scientific">marine metagenome</name>
    <dbReference type="NCBI Taxonomy" id="408172"/>
    <lineage>
        <taxon>unclassified sequences</taxon>
        <taxon>metagenomes</taxon>
        <taxon>ecological metagenomes</taxon>
    </lineage>
</organism>
<dbReference type="EMBL" id="UINC01045483">
    <property type="protein sequence ID" value="SVB52291.1"/>
    <property type="molecule type" value="Genomic_DNA"/>
</dbReference>
<dbReference type="Gene3D" id="3.30.70.20">
    <property type="match status" value="1"/>
</dbReference>
<reference evidence="10" key="1">
    <citation type="submission" date="2018-05" db="EMBL/GenBank/DDBJ databases">
        <authorList>
            <person name="Lanie J.A."/>
            <person name="Ng W.-L."/>
            <person name="Kazmierczak K.M."/>
            <person name="Andrzejewski T.M."/>
            <person name="Davidsen T.M."/>
            <person name="Wayne K.J."/>
            <person name="Tettelin H."/>
            <person name="Glass J.I."/>
            <person name="Rusch D."/>
            <person name="Podicherti R."/>
            <person name="Tsui H.-C.T."/>
            <person name="Winkler M.E."/>
        </authorList>
    </citation>
    <scope>NUCLEOTIDE SEQUENCE</scope>
</reference>
<feature type="domain" description="4Fe-4S ferredoxin-type" evidence="9">
    <location>
        <begin position="74"/>
        <end position="107"/>
    </location>
</feature>
<keyword evidence="4" id="KW-0479">Metal-binding</keyword>
<dbReference type="InterPro" id="IPR004453">
    <property type="entry name" value="QueG"/>
</dbReference>
<dbReference type="AlphaFoldDB" id="A0A382EQL5"/>
<proteinExistence type="predicted"/>
<dbReference type="GO" id="GO:0046872">
    <property type="term" value="F:metal ion binding"/>
    <property type="evidence" value="ECO:0007669"/>
    <property type="project" value="UniProtKB-KW"/>
</dbReference>
<evidence type="ECO:0000256" key="4">
    <source>
        <dbReference type="ARBA" id="ARBA00022723"/>
    </source>
</evidence>
<evidence type="ECO:0000256" key="8">
    <source>
        <dbReference type="ARBA" id="ARBA00023014"/>
    </source>
</evidence>
<keyword evidence="1" id="KW-0004">4Fe-4S</keyword>
<evidence type="ECO:0000256" key="2">
    <source>
        <dbReference type="ARBA" id="ARBA00022490"/>
    </source>
</evidence>
<evidence type="ECO:0000259" key="9">
    <source>
        <dbReference type="PROSITE" id="PS51379"/>
    </source>
</evidence>
<keyword evidence="7" id="KW-0408">Iron</keyword>
<dbReference type="GO" id="GO:0051539">
    <property type="term" value="F:4 iron, 4 sulfur cluster binding"/>
    <property type="evidence" value="ECO:0007669"/>
    <property type="project" value="UniProtKB-KW"/>
</dbReference>
<keyword evidence="8" id="KW-0411">Iron-sulfur</keyword>
<evidence type="ECO:0000256" key="5">
    <source>
        <dbReference type="ARBA" id="ARBA00022785"/>
    </source>
</evidence>
<dbReference type="FunFam" id="3.30.70.20:FF:000017">
    <property type="entry name" value="Epoxyqueuosine reductase"/>
    <property type="match status" value="1"/>
</dbReference>
<evidence type="ECO:0000256" key="1">
    <source>
        <dbReference type="ARBA" id="ARBA00022485"/>
    </source>
</evidence>
<dbReference type="SUPFAM" id="SSF54862">
    <property type="entry name" value="4Fe-4S ferredoxins"/>
    <property type="match status" value="1"/>
</dbReference>
<dbReference type="InterPro" id="IPR017900">
    <property type="entry name" value="4Fe4S_Fe_S_CS"/>
</dbReference>
<name>A0A382EQL5_9ZZZZ</name>
<gene>
    <name evidence="10" type="ORF">METZ01_LOCUS205145</name>
</gene>
<dbReference type="PANTHER" id="PTHR30002:SF4">
    <property type="entry name" value="EPOXYQUEUOSINE REDUCTASE"/>
    <property type="match status" value="1"/>
</dbReference>
<dbReference type="PROSITE" id="PS00198">
    <property type="entry name" value="4FE4S_FER_1"/>
    <property type="match status" value="1"/>
</dbReference>
<keyword evidence="6" id="KW-0560">Oxidoreductase</keyword>
<dbReference type="PANTHER" id="PTHR30002">
    <property type="entry name" value="EPOXYQUEUOSINE REDUCTASE"/>
    <property type="match status" value="1"/>
</dbReference>
<keyword evidence="2" id="KW-0963">Cytoplasm</keyword>